<keyword evidence="7 9" id="KW-0472">Membrane</keyword>
<feature type="region of interest" description="Disordered" evidence="8">
    <location>
        <begin position="180"/>
        <end position="199"/>
    </location>
</feature>
<accession>A0A0A9YMM2</accession>
<evidence type="ECO:0000313" key="11">
    <source>
        <dbReference type="EMBL" id="JAG16930.1"/>
    </source>
</evidence>
<name>A0A0A9YMM2_LYGHE</name>
<dbReference type="EMBL" id="GBHO01026677">
    <property type="protein sequence ID" value="JAG16927.1"/>
    <property type="molecule type" value="Transcribed_RNA"/>
</dbReference>
<dbReference type="EMBL" id="GBHO01026673">
    <property type="protein sequence ID" value="JAG16931.1"/>
    <property type="molecule type" value="Transcribed_RNA"/>
</dbReference>
<feature type="transmembrane region" description="Helical" evidence="9">
    <location>
        <begin position="78"/>
        <end position="98"/>
    </location>
</feature>
<organism evidence="13">
    <name type="scientific">Lygus hesperus</name>
    <name type="common">Western plant bug</name>
    <dbReference type="NCBI Taxonomy" id="30085"/>
    <lineage>
        <taxon>Eukaryota</taxon>
        <taxon>Metazoa</taxon>
        <taxon>Ecdysozoa</taxon>
        <taxon>Arthropoda</taxon>
        <taxon>Hexapoda</taxon>
        <taxon>Insecta</taxon>
        <taxon>Pterygota</taxon>
        <taxon>Neoptera</taxon>
        <taxon>Paraneoptera</taxon>
        <taxon>Hemiptera</taxon>
        <taxon>Heteroptera</taxon>
        <taxon>Panheteroptera</taxon>
        <taxon>Cimicomorpha</taxon>
        <taxon>Miridae</taxon>
        <taxon>Mirini</taxon>
        <taxon>Lygus</taxon>
    </lineage>
</organism>
<evidence type="ECO:0000256" key="2">
    <source>
        <dbReference type="ARBA" id="ARBA00009950"/>
    </source>
</evidence>
<evidence type="ECO:0000313" key="12">
    <source>
        <dbReference type="EMBL" id="JAG16931.1"/>
    </source>
</evidence>
<keyword evidence="4 9" id="KW-0812">Transmembrane</keyword>
<dbReference type="GO" id="GO:0005773">
    <property type="term" value="C:vacuole"/>
    <property type="evidence" value="ECO:0007669"/>
    <property type="project" value="GOC"/>
</dbReference>
<evidence type="ECO:0000256" key="7">
    <source>
        <dbReference type="ARBA" id="ARBA00023136"/>
    </source>
</evidence>
<dbReference type="PANTHER" id="PTHR13505:SF7">
    <property type="entry name" value="TRANSMEMBRANE PROTEIN 208"/>
    <property type="match status" value="1"/>
</dbReference>
<evidence type="ECO:0000256" key="4">
    <source>
        <dbReference type="ARBA" id="ARBA00022692"/>
    </source>
</evidence>
<dbReference type="PANTHER" id="PTHR13505">
    <property type="entry name" value="TRANSMEMBRANE PROTEIN 208"/>
    <property type="match status" value="1"/>
</dbReference>
<dbReference type="EMBL" id="GBHO01026674">
    <property type="protein sequence ID" value="JAG16930.1"/>
    <property type="molecule type" value="Transcribed_RNA"/>
</dbReference>
<keyword evidence="5" id="KW-0256">Endoplasmic reticulum</keyword>
<dbReference type="GO" id="GO:0006624">
    <property type="term" value="P:vacuolar protein processing"/>
    <property type="evidence" value="ECO:0007669"/>
    <property type="project" value="TreeGrafter"/>
</dbReference>
<comment type="similarity">
    <text evidence="2">Belongs to the TMEM208 family.</text>
</comment>
<feature type="transmembrane region" description="Helical" evidence="9">
    <location>
        <begin position="52"/>
        <end position="72"/>
    </location>
</feature>
<reference evidence="13" key="1">
    <citation type="journal article" date="2014" name="PLoS ONE">
        <title>Transcriptome-Based Identification of ABC Transporters in the Western Tarnished Plant Bug Lygus hesperus.</title>
        <authorList>
            <person name="Hull J.J."/>
            <person name="Chaney K."/>
            <person name="Geib S.M."/>
            <person name="Fabrick J.A."/>
            <person name="Brent C.S."/>
            <person name="Walsh D."/>
            <person name="Lavine L.C."/>
        </authorList>
    </citation>
    <scope>NUCLEOTIDE SEQUENCE</scope>
</reference>
<dbReference type="GO" id="GO:0005789">
    <property type="term" value="C:endoplasmic reticulum membrane"/>
    <property type="evidence" value="ECO:0007669"/>
    <property type="project" value="UniProtKB-SubCell"/>
</dbReference>
<keyword evidence="6 9" id="KW-1133">Transmembrane helix</keyword>
<proteinExistence type="inferred from homology"/>
<feature type="non-terminal residue" evidence="13">
    <location>
        <position position="1"/>
    </location>
</feature>
<evidence type="ECO:0000256" key="8">
    <source>
        <dbReference type="SAM" id="MobiDB-lite"/>
    </source>
</evidence>
<dbReference type="Pfam" id="PF05620">
    <property type="entry name" value="TMEM208_SND2"/>
    <property type="match status" value="1"/>
</dbReference>
<reference evidence="13" key="2">
    <citation type="submission" date="2014-07" db="EMBL/GenBank/DDBJ databases">
        <authorList>
            <person name="Hull J."/>
        </authorList>
    </citation>
    <scope>NUCLEOTIDE SEQUENCE</scope>
</reference>
<dbReference type="AlphaFoldDB" id="A0A0A9YMM2"/>
<evidence type="ECO:0000256" key="9">
    <source>
        <dbReference type="SAM" id="Phobius"/>
    </source>
</evidence>
<evidence type="ECO:0000256" key="6">
    <source>
        <dbReference type="ARBA" id="ARBA00022989"/>
    </source>
</evidence>
<feature type="transmembrane region" description="Helical" evidence="9">
    <location>
        <begin position="140"/>
        <end position="164"/>
    </location>
</feature>
<evidence type="ECO:0000256" key="1">
    <source>
        <dbReference type="ARBA" id="ARBA00004477"/>
    </source>
</evidence>
<comment type="subcellular location">
    <subcellularLocation>
        <location evidence="1">Endoplasmic reticulum membrane</location>
        <topology evidence="1">Multi-pass membrane protein</topology>
    </subcellularLocation>
</comment>
<protein>
    <recommendedName>
        <fullName evidence="3">Transmembrane protein 208</fullName>
    </recommendedName>
</protein>
<evidence type="ECO:0000313" key="13">
    <source>
        <dbReference type="EMBL" id="JAG34302.1"/>
    </source>
</evidence>
<dbReference type="EMBL" id="GBHO01009302">
    <property type="protein sequence ID" value="JAG34302.1"/>
    <property type="molecule type" value="Transcribed_RNA"/>
</dbReference>
<evidence type="ECO:0000313" key="10">
    <source>
        <dbReference type="EMBL" id="JAG16927.1"/>
    </source>
</evidence>
<sequence>GSGLWQCNFIQPSFLVSSEEIYRRVTMPPKKGKEGTKGQKQIVEENQDTLKFYRMMVLGANGIFIAVTLIFFDLFSFFNIAMLVMTSLTYFACLYFMSYMAKATFNEKNQVIDSGVDLNMEGGIAEHVKDMMILTSGSQLLSLLSNYFWLLMLLAPGRGMWFLWKNILSPYFFQAAPEQPEVDEKKQKKLERKMRRAQH</sequence>
<gene>
    <name evidence="13" type="ORF">CM83_61360</name>
    <name evidence="10" type="ORF">CM83_61364</name>
    <name evidence="12" type="ORF">CM83_61366</name>
    <name evidence="11" type="ORF">CM83_61367</name>
</gene>
<evidence type="ECO:0000256" key="5">
    <source>
        <dbReference type="ARBA" id="ARBA00022824"/>
    </source>
</evidence>
<feature type="compositionally biased region" description="Basic residues" evidence="8">
    <location>
        <begin position="187"/>
        <end position="199"/>
    </location>
</feature>
<dbReference type="InterPro" id="IPR008506">
    <property type="entry name" value="SND2/TMEM208"/>
</dbReference>
<evidence type="ECO:0000256" key="3">
    <source>
        <dbReference type="ARBA" id="ARBA00015033"/>
    </source>
</evidence>